<dbReference type="Proteomes" id="UP000002487">
    <property type="component" value="Chromosome"/>
</dbReference>
<keyword evidence="3" id="KW-1185">Reference proteome</keyword>
<evidence type="ECO:0000313" key="3">
    <source>
        <dbReference type="Proteomes" id="UP000002487"/>
    </source>
</evidence>
<dbReference type="SUPFAM" id="SSF53756">
    <property type="entry name" value="UDP-Glycosyltransferase/glycogen phosphorylase"/>
    <property type="match status" value="1"/>
</dbReference>
<reference evidence="2 3" key="1">
    <citation type="journal article" date="2002" name="Genome Res.">
        <title>The genome of Methanosarcina acetivorans reveals extensive metabolic and physiological diversity.</title>
        <authorList>
            <person name="Galagan J.E."/>
            <person name="Nusbaum C."/>
            <person name="Roy A."/>
            <person name="Endrizzi M.G."/>
            <person name="Macdonald P."/>
            <person name="FitzHugh W."/>
            <person name="Calvo S."/>
            <person name="Engels R."/>
            <person name="Smirnov S."/>
            <person name="Atnoor D."/>
            <person name="Brown A."/>
            <person name="Allen N."/>
            <person name="Naylor J."/>
            <person name="Stange-Thomann N."/>
            <person name="DeArellano K."/>
            <person name="Johnson R."/>
            <person name="Linton L."/>
            <person name="McEwan P."/>
            <person name="McKernan K."/>
            <person name="Talamas J."/>
            <person name="Tirrell A."/>
            <person name="Ye W."/>
            <person name="Zimmer A."/>
            <person name="Barber R.D."/>
            <person name="Cann I."/>
            <person name="Graham D.E."/>
            <person name="Grahame D.A."/>
            <person name="Guss A."/>
            <person name="Hedderich R."/>
            <person name="Ingram-Smith C."/>
            <person name="Kuettner C.H."/>
            <person name="Krzycki J.A."/>
            <person name="Leigh J.A."/>
            <person name="Li W."/>
            <person name="Liu J."/>
            <person name="Mukhopadhyay B."/>
            <person name="Reeve J.N."/>
            <person name="Smith K."/>
            <person name="Springer T.A."/>
            <person name="Umayam L.A."/>
            <person name="White O."/>
            <person name="White R.H."/>
            <person name="de Macario E.C."/>
            <person name="Ferry J.G."/>
            <person name="Jarrell K.F."/>
            <person name="Jing H."/>
            <person name="Macario A.J.L."/>
            <person name="Paulsen I."/>
            <person name="Pritchett M."/>
            <person name="Sowers K.R."/>
            <person name="Swanson R.V."/>
            <person name="Zinder S.H."/>
            <person name="Lander E."/>
            <person name="Metcalf W.W."/>
            <person name="Birren B."/>
        </authorList>
    </citation>
    <scope>NUCLEOTIDE SEQUENCE [LARGE SCALE GENOMIC DNA]</scope>
    <source>
        <strain evidence="3">ATCC 35395 / DSM 2834 / JCM 12185 / C2A</strain>
    </source>
</reference>
<dbReference type="HOGENOM" id="CLU_711282_0_0_2"/>
<feature type="domain" description="Glycosyl transferase family 1" evidence="1">
    <location>
        <begin position="205"/>
        <end position="375"/>
    </location>
</feature>
<name>Q8TNV3_METAC</name>
<dbReference type="STRING" id="188937.MA_2175"/>
<dbReference type="CAZy" id="GT4">
    <property type="family name" value="Glycosyltransferase Family 4"/>
</dbReference>
<dbReference type="GeneID" id="1474063"/>
<dbReference type="PhylomeDB" id="Q8TNV3"/>
<dbReference type="GO" id="GO:0016757">
    <property type="term" value="F:glycosyltransferase activity"/>
    <property type="evidence" value="ECO:0007669"/>
    <property type="project" value="InterPro"/>
</dbReference>
<dbReference type="Gene3D" id="3.40.50.2000">
    <property type="entry name" value="Glycogen Phosphorylase B"/>
    <property type="match status" value="2"/>
</dbReference>
<proteinExistence type="predicted"/>
<dbReference type="EMBL" id="AE010299">
    <property type="protein sequence ID" value="AAM05572.1"/>
    <property type="molecule type" value="Genomic_DNA"/>
</dbReference>
<dbReference type="InParanoid" id="Q8TNV3"/>
<organism evidence="2 3">
    <name type="scientific">Methanosarcina acetivorans (strain ATCC 35395 / DSM 2834 / JCM 12185 / C2A)</name>
    <dbReference type="NCBI Taxonomy" id="188937"/>
    <lineage>
        <taxon>Archaea</taxon>
        <taxon>Methanobacteriati</taxon>
        <taxon>Methanobacteriota</taxon>
        <taxon>Stenosarchaea group</taxon>
        <taxon>Methanomicrobia</taxon>
        <taxon>Methanosarcinales</taxon>
        <taxon>Methanosarcinaceae</taxon>
        <taxon>Methanosarcina</taxon>
    </lineage>
</organism>
<evidence type="ECO:0000259" key="1">
    <source>
        <dbReference type="Pfam" id="PF00534"/>
    </source>
</evidence>
<dbReference type="OrthoDB" id="132546at2157"/>
<dbReference type="PANTHER" id="PTHR12526:SF630">
    <property type="entry name" value="GLYCOSYLTRANSFERASE"/>
    <property type="match status" value="1"/>
</dbReference>
<dbReference type="KEGG" id="mac:MA_2175"/>
<protein>
    <submittedName>
        <fullName evidence="2">Membrane-bound galactosyl-transferase</fullName>
    </submittedName>
</protein>
<dbReference type="PANTHER" id="PTHR12526">
    <property type="entry name" value="GLYCOSYLTRANSFERASE"/>
    <property type="match status" value="1"/>
</dbReference>
<dbReference type="Pfam" id="PF00534">
    <property type="entry name" value="Glycos_transf_1"/>
    <property type="match status" value="1"/>
</dbReference>
<evidence type="ECO:0000313" key="2">
    <source>
        <dbReference type="EMBL" id="AAM05572.1"/>
    </source>
</evidence>
<gene>
    <name evidence="2" type="ordered locus">MA_2175</name>
</gene>
<sequence>MKVCVVCYGLREQNIRLQPWRYISEIAYGLFNKNLDVMIITDGFSERHYINGIPIIHMRKLREFPFQQNKELVSLIKSEKPDIILWSVSALDYLYLNIFKQIHVPIIGIFTGPIYRLSDISRIGSREIVNNIRFLFVHIVYASLPPFFIRNVVNSPQLNKIFVMSRKNKEIITDIGGNQNKVVHIPVGIDEYDFEQSEEYSSIISKYDLDERSFNILYFGSPLSIRGIDSLIKAVSKIKNEYSHVKLLILSRRRENELSREELATQDLILKLGLEKNVQIISGFLDRDEVKNFIVFSDLIALPFKIVPSDVPTSILESMALGKTVISTEVDGIPELLEDGRGFVVKPNNEEDLAEKIVFSIKTRGLTKSMGKKAASYMQTYPRWHEVSEAVISEITEISNKRYLNEVVL</sequence>
<dbReference type="RefSeq" id="WP_011022160.1">
    <property type="nucleotide sequence ID" value="NC_003552.1"/>
</dbReference>
<dbReference type="EnsemblBacteria" id="AAM05572">
    <property type="protein sequence ID" value="AAM05572"/>
    <property type="gene ID" value="MA_2175"/>
</dbReference>
<accession>Q8TNV3</accession>
<dbReference type="AlphaFoldDB" id="Q8TNV3"/>
<dbReference type="InterPro" id="IPR001296">
    <property type="entry name" value="Glyco_trans_1"/>
</dbReference>
<dbReference type="CDD" id="cd03801">
    <property type="entry name" value="GT4_PimA-like"/>
    <property type="match status" value="1"/>
</dbReference>